<evidence type="ECO:0000313" key="2">
    <source>
        <dbReference type="EMBL" id="CAK8696687.1"/>
    </source>
</evidence>
<evidence type="ECO:0000313" key="3">
    <source>
        <dbReference type="Proteomes" id="UP001642483"/>
    </source>
</evidence>
<comment type="caution">
    <text evidence="2">The sequence shown here is derived from an EMBL/GenBank/DDBJ whole genome shotgun (WGS) entry which is preliminary data.</text>
</comment>
<name>A0ABP0GYP0_CLALP</name>
<gene>
    <name evidence="2" type="ORF">CVLEPA_LOCUS30021</name>
</gene>
<evidence type="ECO:0000256" key="1">
    <source>
        <dbReference type="SAM" id="Coils"/>
    </source>
</evidence>
<dbReference type="Proteomes" id="UP001642483">
    <property type="component" value="Unassembled WGS sequence"/>
</dbReference>
<protein>
    <submittedName>
        <fullName evidence="2">Uncharacterized protein</fullName>
    </submittedName>
</protein>
<proteinExistence type="predicted"/>
<reference evidence="2 3" key="1">
    <citation type="submission" date="2024-02" db="EMBL/GenBank/DDBJ databases">
        <authorList>
            <person name="Daric V."/>
            <person name="Darras S."/>
        </authorList>
    </citation>
    <scope>NUCLEOTIDE SEQUENCE [LARGE SCALE GENOMIC DNA]</scope>
</reference>
<dbReference type="EMBL" id="CAWYQH010000163">
    <property type="protein sequence ID" value="CAK8696687.1"/>
    <property type="molecule type" value="Genomic_DNA"/>
</dbReference>
<organism evidence="2 3">
    <name type="scientific">Clavelina lepadiformis</name>
    <name type="common">Light-bulb sea squirt</name>
    <name type="synonym">Ascidia lepadiformis</name>
    <dbReference type="NCBI Taxonomy" id="159417"/>
    <lineage>
        <taxon>Eukaryota</taxon>
        <taxon>Metazoa</taxon>
        <taxon>Chordata</taxon>
        <taxon>Tunicata</taxon>
        <taxon>Ascidiacea</taxon>
        <taxon>Aplousobranchia</taxon>
        <taxon>Clavelinidae</taxon>
        <taxon>Clavelina</taxon>
    </lineage>
</organism>
<keyword evidence="1" id="KW-0175">Coiled coil</keyword>
<feature type="coiled-coil region" evidence="1">
    <location>
        <begin position="37"/>
        <end position="64"/>
    </location>
</feature>
<sequence>MVAEAKYNFDEKLASCQQACQEYFQRIPQDTEHDKQRTEAIEKLQEMKERQREADEQYTVYTQQCNMDASTQRSYVSARSSKVSTCSSGRRKRLRQAQIDAEQAKLEAKLIFEQDMI</sequence>
<keyword evidence="3" id="KW-1185">Reference proteome</keyword>
<accession>A0ABP0GYP0</accession>